<reference evidence="4 5" key="1">
    <citation type="submission" date="2017-06" db="EMBL/GenBank/DDBJ databases">
        <authorList>
            <person name="Kim H.J."/>
            <person name="Triplett B.A."/>
        </authorList>
    </citation>
    <scope>NUCLEOTIDE SEQUENCE [LARGE SCALE GENOMIC DNA]</scope>
    <source>
        <strain evidence="4 5">DSM 18704</strain>
    </source>
</reference>
<evidence type="ECO:0000313" key="5">
    <source>
        <dbReference type="Proteomes" id="UP000198356"/>
    </source>
</evidence>
<feature type="compositionally biased region" description="Polar residues" evidence="1">
    <location>
        <begin position="291"/>
        <end position="305"/>
    </location>
</feature>
<keyword evidence="2" id="KW-0732">Signal</keyword>
<protein>
    <submittedName>
        <fullName evidence="4">SpoIID/LytB domain protein</fullName>
    </submittedName>
</protein>
<dbReference type="InterPro" id="IPR013693">
    <property type="entry name" value="SpoIID/LytB_N"/>
</dbReference>
<feature type="signal peptide" evidence="2">
    <location>
        <begin position="1"/>
        <end position="22"/>
    </location>
</feature>
<dbReference type="AlphaFoldDB" id="A0A239KTJ2"/>
<evidence type="ECO:0000256" key="2">
    <source>
        <dbReference type="SAM" id="SignalP"/>
    </source>
</evidence>
<accession>A0A239KTJ2</accession>
<evidence type="ECO:0000259" key="3">
    <source>
        <dbReference type="Pfam" id="PF08486"/>
    </source>
</evidence>
<feature type="region of interest" description="Disordered" evidence="1">
    <location>
        <begin position="346"/>
        <end position="371"/>
    </location>
</feature>
<keyword evidence="5" id="KW-1185">Reference proteome</keyword>
<proteinExistence type="predicted"/>
<dbReference type="Pfam" id="PF08486">
    <property type="entry name" value="SpoIID"/>
    <property type="match status" value="1"/>
</dbReference>
<evidence type="ECO:0000313" key="4">
    <source>
        <dbReference type="EMBL" id="SNT21531.1"/>
    </source>
</evidence>
<dbReference type="RefSeq" id="WP_176441790.1">
    <property type="nucleotide sequence ID" value="NZ_FZOU01000005.1"/>
</dbReference>
<sequence>MRVLSFHALALAILLAPGIAHAQQTPPATVRISVFSLFHPRDLILHPIVGRSLAVRLDGQARTLRRQDMLAIHADGTLLRMQIAGEPIVARTLTTERGQSFELEVPGKLRRLYRGTLTLAAGETLQPIVTMETEVAVASIVQAESPPGAPREALKAQAIVSRSYLLANLAPARAYDATDTTRDQFLRSPPPAGSPAAEAARATAGQVLLWQPEAGAPKRIVSAMYSRSCAGVTHTLAEIGRSGEAGYPFYAVRCPLHAAHPELWSRDVAAPAPKTEQERIAYNREHGWESIPSTPSSRSGTTVQGSGQGHGVGLCQTGAADLASHGATAARILALYFPNTIMGRPGAASPAAGPPWIDRAGSSARSGSPRG</sequence>
<organism evidence="4 5">
    <name type="scientific">Granulicella rosea</name>
    <dbReference type="NCBI Taxonomy" id="474952"/>
    <lineage>
        <taxon>Bacteria</taxon>
        <taxon>Pseudomonadati</taxon>
        <taxon>Acidobacteriota</taxon>
        <taxon>Terriglobia</taxon>
        <taxon>Terriglobales</taxon>
        <taxon>Acidobacteriaceae</taxon>
        <taxon>Granulicella</taxon>
    </lineage>
</organism>
<feature type="domain" description="Sporulation stage II protein D amidase enhancer LytB N-terminal" evidence="3">
    <location>
        <begin position="123"/>
        <end position="209"/>
    </location>
</feature>
<dbReference type="EMBL" id="FZOU01000005">
    <property type="protein sequence ID" value="SNT21531.1"/>
    <property type="molecule type" value="Genomic_DNA"/>
</dbReference>
<feature type="chain" id="PRO_5012037390" evidence="2">
    <location>
        <begin position="23"/>
        <end position="371"/>
    </location>
</feature>
<gene>
    <name evidence="4" type="ORF">SAMN05421770_105205</name>
</gene>
<feature type="region of interest" description="Disordered" evidence="1">
    <location>
        <begin position="286"/>
        <end position="310"/>
    </location>
</feature>
<dbReference type="Proteomes" id="UP000198356">
    <property type="component" value="Unassembled WGS sequence"/>
</dbReference>
<name>A0A239KTJ2_9BACT</name>
<evidence type="ECO:0000256" key="1">
    <source>
        <dbReference type="SAM" id="MobiDB-lite"/>
    </source>
</evidence>